<protein>
    <submittedName>
        <fullName evidence="2">Uncharacterized protein</fullName>
    </submittedName>
</protein>
<keyword evidence="1" id="KW-0812">Transmembrane</keyword>
<evidence type="ECO:0000313" key="2">
    <source>
        <dbReference type="EMBL" id="GGX62386.1"/>
    </source>
</evidence>
<keyword evidence="1" id="KW-0472">Membrane</keyword>
<dbReference type="Proteomes" id="UP000600865">
    <property type="component" value="Unassembled WGS sequence"/>
</dbReference>
<organism evidence="2 3">
    <name type="scientific">Litorimonas cladophorae</name>
    <dbReference type="NCBI Taxonomy" id="1220491"/>
    <lineage>
        <taxon>Bacteria</taxon>
        <taxon>Pseudomonadati</taxon>
        <taxon>Pseudomonadota</taxon>
        <taxon>Alphaproteobacteria</taxon>
        <taxon>Maricaulales</taxon>
        <taxon>Robiginitomaculaceae</taxon>
    </lineage>
</organism>
<accession>A0A918KG37</accession>
<dbReference type="RefSeq" id="WP_189582271.1">
    <property type="nucleotide sequence ID" value="NZ_BMYV01000001.1"/>
</dbReference>
<comment type="caution">
    <text evidence="2">The sequence shown here is derived from an EMBL/GenBank/DDBJ whole genome shotgun (WGS) entry which is preliminary data.</text>
</comment>
<proteinExistence type="predicted"/>
<feature type="transmembrane region" description="Helical" evidence="1">
    <location>
        <begin position="40"/>
        <end position="60"/>
    </location>
</feature>
<keyword evidence="3" id="KW-1185">Reference proteome</keyword>
<evidence type="ECO:0000313" key="3">
    <source>
        <dbReference type="Proteomes" id="UP000600865"/>
    </source>
</evidence>
<reference evidence="2 3" key="1">
    <citation type="journal article" date="2014" name="Int. J. Syst. Evol. Microbiol.">
        <title>Complete genome sequence of Corynebacterium casei LMG S-19264T (=DSM 44701T), isolated from a smear-ripened cheese.</title>
        <authorList>
            <consortium name="US DOE Joint Genome Institute (JGI-PGF)"/>
            <person name="Walter F."/>
            <person name="Albersmeier A."/>
            <person name="Kalinowski J."/>
            <person name="Ruckert C."/>
        </authorList>
    </citation>
    <scope>NUCLEOTIDE SEQUENCE [LARGE SCALE GENOMIC DNA]</scope>
    <source>
        <strain evidence="2 3">KCTC 23968</strain>
    </source>
</reference>
<gene>
    <name evidence="2" type="ORF">GCM10011309_10450</name>
</gene>
<sequence length="385" mass="42146">MKNWLNFGVSDPLTLGMAHPIADRLETLGRARPVTKRSRAMALGLIGAVAMLTAPITIAADHPDKIMGFDIHIDGEAMKGQSYEIIDEDGEKKAYRILEGGERQQVDLEMKEDGSYQLTYEDGQTVDIPNIDLDGLDSLKSLEGLKALEGLKGLEGLSALSSLEGLSELKGVSRIILKNGEFESPDFPENVKIIVGNKTIDVAGDGGTLDGDSRAKIQEFIRGAMTGRLSDEDGGFEWIDELKFGENGDVRRFILDRKDGAVLNDTIISGSSVDAFSFGPAPEFYEDVDAEIEALMADSSVDIRTRKAKARRMKAGALQAEFRRNNPAATAAQKVENCIAILDRLNRDYRYHNQTDRGESAQAKCERSNVSVRSSFVFSSTDETE</sequence>
<dbReference type="EMBL" id="BMYV01000001">
    <property type="protein sequence ID" value="GGX62386.1"/>
    <property type="molecule type" value="Genomic_DNA"/>
</dbReference>
<name>A0A918KG37_9PROT</name>
<keyword evidence="1" id="KW-1133">Transmembrane helix</keyword>
<dbReference type="AlphaFoldDB" id="A0A918KG37"/>
<evidence type="ECO:0000256" key="1">
    <source>
        <dbReference type="SAM" id="Phobius"/>
    </source>
</evidence>